<reference evidence="3 4" key="2">
    <citation type="submission" date="2024-05" db="EMBL/GenBank/DDBJ databases">
        <authorList>
            <person name="Chen Y."/>
            <person name="Shah S."/>
            <person name="Dougan E. K."/>
            <person name="Thang M."/>
            <person name="Chan C."/>
        </authorList>
    </citation>
    <scope>NUCLEOTIDE SEQUENCE [LARGE SCALE GENOMIC DNA]</scope>
</reference>
<dbReference type="AlphaFoldDB" id="A0A9P1BIY4"/>
<evidence type="ECO:0000313" key="3">
    <source>
        <dbReference type="EMBL" id="CAL4760857.1"/>
    </source>
</evidence>
<dbReference type="EMBL" id="CAMXCT020000084">
    <property type="protein sequence ID" value="CAL1126920.1"/>
    <property type="molecule type" value="Genomic_DNA"/>
</dbReference>
<evidence type="ECO:0000313" key="2">
    <source>
        <dbReference type="EMBL" id="CAI3973545.1"/>
    </source>
</evidence>
<evidence type="ECO:0000313" key="4">
    <source>
        <dbReference type="Proteomes" id="UP001152797"/>
    </source>
</evidence>
<feature type="region of interest" description="Disordered" evidence="1">
    <location>
        <begin position="317"/>
        <end position="336"/>
    </location>
</feature>
<feature type="compositionally biased region" description="Basic residues" evidence="1">
    <location>
        <begin position="323"/>
        <end position="336"/>
    </location>
</feature>
<comment type="caution">
    <text evidence="2">The sequence shown here is derived from an EMBL/GenBank/DDBJ whole genome shotgun (WGS) entry which is preliminary data.</text>
</comment>
<dbReference type="OrthoDB" id="446727at2759"/>
<dbReference type="EMBL" id="CAMXCT010000084">
    <property type="protein sequence ID" value="CAI3973545.1"/>
    <property type="molecule type" value="Genomic_DNA"/>
</dbReference>
<gene>
    <name evidence="2" type="ORF">C1SCF055_LOCUS2045</name>
</gene>
<keyword evidence="4" id="KW-1185">Reference proteome</keyword>
<dbReference type="EMBL" id="CAMXCT030000084">
    <property type="protein sequence ID" value="CAL4760857.1"/>
    <property type="molecule type" value="Genomic_DNA"/>
</dbReference>
<evidence type="ECO:0000256" key="1">
    <source>
        <dbReference type="SAM" id="MobiDB-lite"/>
    </source>
</evidence>
<reference evidence="2" key="1">
    <citation type="submission" date="2022-10" db="EMBL/GenBank/DDBJ databases">
        <authorList>
            <person name="Chen Y."/>
            <person name="Dougan E. K."/>
            <person name="Chan C."/>
            <person name="Rhodes N."/>
            <person name="Thang M."/>
        </authorList>
    </citation>
    <scope>NUCLEOTIDE SEQUENCE</scope>
</reference>
<dbReference type="Proteomes" id="UP001152797">
    <property type="component" value="Unassembled WGS sequence"/>
</dbReference>
<name>A0A9P1BIY4_9DINO</name>
<accession>A0A9P1BIY4</accession>
<sequence length="538" mass="59160">MRHFPRLRSGHGSYGRSFSSRELLYEGLRLQRRGDAAGALQRFGSAGGGPEPPQVAQAAHNAAGLLLRRSNGVTGVTDASGSCARCERGERVLAPWAEDGFDYEATVEAVDEAAGLCTVAWADGGETCRVVPCAAVTSLDGRPCFFQTGGEQRLWAARRFLRRALLDWQQQAEAGVAHDAFVDFAGVAADLAAAELRVALSTSFSTWPGMELAQSLLRRGAFTAERAYAPDPRALAALFSAKAEAMRFETGVDLKELQRLHLRVRDHLHAATWKREPHWVSFGGTLRWETLHQVMWAKALVHVAVFADREVGRAPKASVGRNLPRHGRAAKRRRRGAVAGMSPVRRSVWALPEKLLPAPRGLPRGPDPLLAVRCCARQGVLRAWRALLWAAGRDVQSFRLPWTYSCDSARSLALELPKTRIHSELMLEVAVLVFAMGCRLGQASRSRKVALQLLMVAQSRASDETLELVQHGVELLTPQAARFLGRWQLLGYRPREELWLLRRRKRCRNDTGAAVAALPGPPPCSWMLEGVALAELLP</sequence>
<dbReference type="Gene3D" id="2.30.30.140">
    <property type="match status" value="1"/>
</dbReference>
<organism evidence="2">
    <name type="scientific">Cladocopium goreaui</name>
    <dbReference type="NCBI Taxonomy" id="2562237"/>
    <lineage>
        <taxon>Eukaryota</taxon>
        <taxon>Sar</taxon>
        <taxon>Alveolata</taxon>
        <taxon>Dinophyceae</taxon>
        <taxon>Suessiales</taxon>
        <taxon>Symbiodiniaceae</taxon>
        <taxon>Cladocopium</taxon>
    </lineage>
</organism>
<proteinExistence type="predicted"/>
<protein>
    <submittedName>
        <fullName evidence="3">Pentatricopeptide repeat-containing protein</fullName>
    </submittedName>
</protein>